<evidence type="ECO:0000256" key="1">
    <source>
        <dbReference type="SAM" id="SignalP"/>
    </source>
</evidence>
<dbReference type="RefSeq" id="WP_202091529.1">
    <property type="nucleotide sequence ID" value="NZ_CP061035.1"/>
</dbReference>
<dbReference type="EMBL" id="CP061035">
    <property type="protein sequence ID" value="QQV76332.1"/>
    <property type="molecule type" value="Genomic_DNA"/>
</dbReference>
<feature type="signal peptide" evidence="1">
    <location>
        <begin position="1"/>
        <end position="35"/>
    </location>
</feature>
<keyword evidence="3" id="KW-1185">Reference proteome</keyword>
<protein>
    <submittedName>
        <fullName evidence="2">DUF2490 domain-containing protein</fullName>
    </submittedName>
</protein>
<sequence>MTFRIPRRPRLGACRPVLSSATLVAAIVSAAPARAQQEDGQLWLQANTNVPLADKLRITLEQIARFSDRQKGLYQSELGGLLGYRVADNVELGFGYRWVGAHNGNTGANENRIRQQVVATFGPVTTRFRVDERFNPRGSEIGFRIRQLVRYNHKIGKKGVALFVSHESFFLPNTTSWGQRSGYERMRNLVGVAVPIGKAMSADIGYLNQYRFGRGGARPQMDHALSVQLTINLRGLVAPNVHD</sequence>
<keyword evidence="1" id="KW-0732">Signal</keyword>
<name>A0A974S3A0_9SPHN</name>
<dbReference type="KEGG" id="sari:H5J25_12650"/>
<dbReference type="InterPro" id="IPR019619">
    <property type="entry name" value="DUF2490"/>
</dbReference>
<proteinExistence type="predicted"/>
<feature type="chain" id="PRO_5037217847" evidence="1">
    <location>
        <begin position="36"/>
        <end position="243"/>
    </location>
</feature>
<gene>
    <name evidence="2" type="ORF">H5J25_12650</name>
</gene>
<dbReference type="AlphaFoldDB" id="A0A974S3A0"/>
<dbReference type="Pfam" id="PF10677">
    <property type="entry name" value="DUF2490"/>
    <property type="match status" value="1"/>
</dbReference>
<dbReference type="Proteomes" id="UP000595894">
    <property type="component" value="Chromosome"/>
</dbReference>
<accession>A0A974S3A0</accession>
<evidence type="ECO:0000313" key="3">
    <source>
        <dbReference type="Proteomes" id="UP000595894"/>
    </source>
</evidence>
<reference evidence="3" key="1">
    <citation type="submission" date="2020-09" db="EMBL/GenBank/DDBJ databases">
        <title>Sphingomonas sp., a new species isolated from pork steak.</title>
        <authorList>
            <person name="Heidler von Heilborn D."/>
        </authorList>
    </citation>
    <scope>NUCLEOTIDE SEQUENCE [LARGE SCALE GENOMIC DNA]</scope>
</reference>
<organism evidence="2 3">
    <name type="scientific">Sphingomonas aliaeris</name>
    <dbReference type="NCBI Taxonomy" id="2759526"/>
    <lineage>
        <taxon>Bacteria</taxon>
        <taxon>Pseudomonadati</taxon>
        <taxon>Pseudomonadota</taxon>
        <taxon>Alphaproteobacteria</taxon>
        <taxon>Sphingomonadales</taxon>
        <taxon>Sphingomonadaceae</taxon>
        <taxon>Sphingomonas</taxon>
    </lineage>
</organism>
<evidence type="ECO:0000313" key="2">
    <source>
        <dbReference type="EMBL" id="QQV76332.1"/>
    </source>
</evidence>